<comment type="similarity">
    <text evidence="1">Belongs to the GatC family.</text>
</comment>
<dbReference type="InterPro" id="IPR003837">
    <property type="entry name" value="GatC"/>
</dbReference>
<dbReference type="GO" id="GO:0070681">
    <property type="term" value="P:glutaminyl-tRNAGln biosynthesis via transamidation"/>
    <property type="evidence" value="ECO:0007669"/>
    <property type="project" value="TreeGrafter"/>
</dbReference>
<keyword evidence="3" id="KW-1185">Reference proteome</keyword>
<dbReference type="EMBL" id="AYLO01000083">
    <property type="protein sequence ID" value="ESS71874.1"/>
    <property type="molecule type" value="Genomic_DNA"/>
</dbReference>
<organism evidence="2 3">
    <name type="scientific">Methyloglobulus morosus KoM1</name>
    <dbReference type="NCBI Taxonomy" id="1116472"/>
    <lineage>
        <taxon>Bacteria</taxon>
        <taxon>Pseudomonadati</taxon>
        <taxon>Pseudomonadota</taxon>
        <taxon>Gammaproteobacteria</taxon>
        <taxon>Methylococcales</taxon>
        <taxon>Methylococcaceae</taxon>
        <taxon>Methyloglobulus</taxon>
    </lineage>
</organism>
<comment type="caution">
    <text evidence="2">The sequence shown here is derived from an EMBL/GenBank/DDBJ whole genome shotgun (WGS) entry which is preliminary data.</text>
</comment>
<dbReference type="SUPFAM" id="SSF141000">
    <property type="entry name" value="Glu-tRNAGln amidotransferase C subunit"/>
    <property type="match status" value="1"/>
</dbReference>
<sequence>MTLTADDVKKIAYLARLGIDQNDIESYAQDLSGMLELMTQMGETDTDGVPPMAHPMDQKQRLRVDEVTESDNRDNFQAIAPQVEAGLYLVPKVIE</sequence>
<name>V5BVH4_9GAMM</name>
<comment type="function">
    <text evidence="1">Allows the formation of correctly charged Asn-tRNA(Asn) or Gln-tRNA(Gln) through the transamidation of misacylated Asp-tRNA(Asn) or Glu-tRNA(Gln) in organisms which lack either or both of asparaginyl-tRNA or glutaminyl-tRNA synthetases. The reaction takes place in the presence of glutamine and ATP through an activated phospho-Asp-tRNA(Asn) or phospho-Glu-tRNA(Gln).</text>
</comment>
<dbReference type="InterPro" id="IPR036113">
    <property type="entry name" value="Asp/Glu-ADT_sf_sub_c"/>
</dbReference>
<keyword evidence="1" id="KW-0067">ATP-binding</keyword>
<accession>V5BVH4</accession>
<comment type="subunit">
    <text evidence="1">Heterotrimer of A, B and C subunits.</text>
</comment>
<dbReference type="PATRIC" id="fig|1116472.3.peg.2394"/>
<dbReference type="PANTHER" id="PTHR15004:SF0">
    <property type="entry name" value="GLUTAMYL-TRNA(GLN) AMIDOTRANSFERASE SUBUNIT C, MITOCHONDRIAL"/>
    <property type="match status" value="1"/>
</dbReference>
<keyword evidence="1 2" id="KW-0436">Ligase</keyword>
<dbReference type="HAMAP" id="MF_00122">
    <property type="entry name" value="GatC"/>
    <property type="match status" value="1"/>
</dbReference>
<proteinExistence type="inferred from homology"/>
<evidence type="ECO:0000313" key="2">
    <source>
        <dbReference type="EMBL" id="ESS71874.1"/>
    </source>
</evidence>
<evidence type="ECO:0000256" key="1">
    <source>
        <dbReference type="HAMAP-Rule" id="MF_00122"/>
    </source>
</evidence>
<dbReference type="EC" id="6.3.5.-" evidence="1"/>
<dbReference type="GO" id="GO:0006412">
    <property type="term" value="P:translation"/>
    <property type="evidence" value="ECO:0007669"/>
    <property type="project" value="UniProtKB-UniRule"/>
</dbReference>
<protein>
    <recommendedName>
        <fullName evidence="1">Aspartyl/glutamyl-tRNA(Asn/Gln) amidotransferase subunit C</fullName>
        <shortName evidence="1">Asp/Glu-ADT subunit C</shortName>
        <ecNumber evidence="1">6.3.5.-</ecNumber>
    </recommendedName>
</protein>
<dbReference type="STRING" id="1116472.MGMO_86c00340"/>
<dbReference type="PANTHER" id="PTHR15004">
    <property type="entry name" value="GLUTAMYL-TRNA(GLN) AMIDOTRANSFERASE SUBUNIT C, MITOCHONDRIAL"/>
    <property type="match status" value="1"/>
</dbReference>
<dbReference type="Proteomes" id="UP000017842">
    <property type="component" value="Unassembled WGS sequence"/>
</dbReference>
<dbReference type="GO" id="GO:0005524">
    <property type="term" value="F:ATP binding"/>
    <property type="evidence" value="ECO:0007669"/>
    <property type="project" value="UniProtKB-KW"/>
</dbReference>
<dbReference type="GO" id="GO:0016740">
    <property type="term" value="F:transferase activity"/>
    <property type="evidence" value="ECO:0007669"/>
    <property type="project" value="UniProtKB-KW"/>
</dbReference>
<dbReference type="eggNOG" id="COG0721">
    <property type="taxonomic scope" value="Bacteria"/>
</dbReference>
<dbReference type="Pfam" id="PF02686">
    <property type="entry name" value="GatC"/>
    <property type="match status" value="1"/>
</dbReference>
<comment type="catalytic activity">
    <reaction evidence="1">
        <text>L-aspartyl-tRNA(Asn) + L-glutamine + ATP + H2O = L-asparaginyl-tRNA(Asn) + L-glutamate + ADP + phosphate + 2 H(+)</text>
        <dbReference type="Rhea" id="RHEA:14513"/>
        <dbReference type="Rhea" id="RHEA-COMP:9674"/>
        <dbReference type="Rhea" id="RHEA-COMP:9677"/>
        <dbReference type="ChEBI" id="CHEBI:15377"/>
        <dbReference type="ChEBI" id="CHEBI:15378"/>
        <dbReference type="ChEBI" id="CHEBI:29985"/>
        <dbReference type="ChEBI" id="CHEBI:30616"/>
        <dbReference type="ChEBI" id="CHEBI:43474"/>
        <dbReference type="ChEBI" id="CHEBI:58359"/>
        <dbReference type="ChEBI" id="CHEBI:78515"/>
        <dbReference type="ChEBI" id="CHEBI:78516"/>
        <dbReference type="ChEBI" id="CHEBI:456216"/>
    </reaction>
</comment>
<dbReference type="Gene3D" id="1.10.20.60">
    <property type="entry name" value="Glu-tRNAGln amidotransferase C subunit, N-terminal domain"/>
    <property type="match status" value="1"/>
</dbReference>
<evidence type="ECO:0000313" key="3">
    <source>
        <dbReference type="Proteomes" id="UP000017842"/>
    </source>
</evidence>
<dbReference type="OrthoDB" id="9794326at2"/>
<dbReference type="AlphaFoldDB" id="V5BVH4"/>
<dbReference type="NCBIfam" id="TIGR00135">
    <property type="entry name" value="gatC"/>
    <property type="match status" value="1"/>
</dbReference>
<keyword evidence="1" id="KW-0648">Protein biosynthesis</keyword>
<dbReference type="GO" id="GO:0006450">
    <property type="term" value="P:regulation of translational fidelity"/>
    <property type="evidence" value="ECO:0007669"/>
    <property type="project" value="InterPro"/>
</dbReference>
<dbReference type="RefSeq" id="WP_023495111.1">
    <property type="nucleotide sequence ID" value="NZ_AYLO01000083.1"/>
</dbReference>
<dbReference type="GO" id="GO:0050567">
    <property type="term" value="F:glutaminyl-tRNA synthase (glutamine-hydrolyzing) activity"/>
    <property type="evidence" value="ECO:0007669"/>
    <property type="project" value="UniProtKB-UniRule"/>
</dbReference>
<comment type="catalytic activity">
    <reaction evidence="1">
        <text>L-glutamyl-tRNA(Gln) + L-glutamine + ATP + H2O = L-glutaminyl-tRNA(Gln) + L-glutamate + ADP + phosphate + H(+)</text>
        <dbReference type="Rhea" id="RHEA:17521"/>
        <dbReference type="Rhea" id="RHEA-COMP:9681"/>
        <dbReference type="Rhea" id="RHEA-COMP:9684"/>
        <dbReference type="ChEBI" id="CHEBI:15377"/>
        <dbReference type="ChEBI" id="CHEBI:15378"/>
        <dbReference type="ChEBI" id="CHEBI:29985"/>
        <dbReference type="ChEBI" id="CHEBI:30616"/>
        <dbReference type="ChEBI" id="CHEBI:43474"/>
        <dbReference type="ChEBI" id="CHEBI:58359"/>
        <dbReference type="ChEBI" id="CHEBI:78520"/>
        <dbReference type="ChEBI" id="CHEBI:78521"/>
        <dbReference type="ChEBI" id="CHEBI:456216"/>
    </reaction>
</comment>
<keyword evidence="2" id="KW-0808">Transferase</keyword>
<gene>
    <name evidence="1 2" type="primary">gatC</name>
    <name evidence="2" type="ORF">MGMO_86c00340</name>
</gene>
<dbReference type="GO" id="GO:0050566">
    <property type="term" value="F:asparaginyl-tRNA synthase (glutamine-hydrolyzing) activity"/>
    <property type="evidence" value="ECO:0007669"/>
    <property type="project" value="RHEA"/>
</dbReference>
<reference evidence="2 3" key="1">
    <citation type="journal article" date="2013" name="Genome Announc.">
        <title>Draft Genome Sequence of the Methanotrophic Gammaproteobacterium Methyloglobulus morosus DSM 22980 Strain KoM1.</title>
        <authorList>
            <person name="Poehlein A."/>
            <person name="Deutzmann J.S."/>
            <person name="Daniel R."/>
            <person name="Simeonova D.D."/>
        </authorList>
    </citation>
    <scope>NUCLEOTIDE SEQUENCE [LARGE SCALE GENOMIC DNA]</scope>
    <source>
        <strain evidence="2 3">KoM1</strain>
    </source>
</reference>
<keyword evidence="1" id="KW-0547">Nucleotide-binding</keyword>